<evidence type="ECO:0000256" key="1">
    <source>
        <dbReference type="SAM" id="MobiDB-lite"/>
    </source>
</evidence>
<keyword evidence="2" id="KW-1133">Transmembrane helix</keyword>
<evidence type="ECO:0000313" key="3">
    <source>
        <dbReference type="EMBL" id="GFH48817.1"/>
    </source>
</evidence>
<dbReference type="EMBL" id="BLLK01000029">
    <property type="protein sequence ID" value="GFH48817.1"/>
    <property type="molecule type" value="Genomic_DNA"/>
</dbReference>
<name>A0AAD3CMX4_9STRA</name>
<protein>
    <submittedName>
        <fullName evidence="3">Uncharacterized protein</fullName>
    </submittedName>
</protein>
<reference evidence="3 4" key="1">
    <citation type="journal article" date="2021" name="Sci. Rep.">
        <title>The genome of the diatom Chaetoceros tenuissimus carries an ancient integrated fragment of an extant virus.</title>
        <authorList>
            <person name="Hongo Y."/>
            <person name="Kimura K."/>
            <person name="Takaki Y."/>
            <person name="Yoshida Y."/>
            <person name="Baba S."/>
            <person name="Kobayashi G."/>
            <person name="Nagasaki K."/>
            <person name="Hano T."/>
            <person name="Tomaru Y."/>
        </authorList>
    </citation>
    <scope>NUCLEOTIDE SEQUENCE [LARGE SCALE GENOMIC DNA]</scope>
    <source>
        <strain evidence="3 4">NIES-3715</strain>
    </source>
</reference>
<feature type="transmembrane region" description="Helical" evidence="2">
    <location>
        <begin position="208"/>
        <end position="228"/>
    </location>
</feature>
<keyword evidence="2" id="KW-0472">Membrane</keyword>
<feature type="transmembrane region" description="Helical" evidence="2">
    <location>
        <begin position="6"/>
        <end position="26"/>
    </location>
</feature>
<organism evidence="3 4">
    <name type="scientific">Chaetoceros tenuissimus</name>
    <dbReference type="NCBI Taxonomy" id="426638"/>
    <lineage>
        <taxon>Eukaryota</taxon>
        <taxon>Sar</taxon>
        <taxon>Stramenopiles</taxon>
        <taxon>Ochrophyta</taxon>
        <taxon>Bacillariophyta</taxon>
        <taxon>Coscinodiscophyceae</taxon>
        <taxon>Chaetocerotophycidae</taxon>
        <taxon>Chaetocerotales</taxon>
        <taxon>Chaetocerotaceae</taxon>
        <taxon>Chaetoceros</taxon>
    </lineage>
</organism>
<feature type="transmembrane region" description="Helical" evidence="2">
    <location>
        <begin position="79"/>
        <end position="97"/>
    </location>
</feature>
<gene>
    <name evidence="3" type="ORF">CTEN210_05293</name>
</gene>
<keyword evidence="2" id="KW-0812">Transmembrane</keyword>
<comment type="caution">
    <text evidence="3">The sequence shown here is derived from an EMBL/GenBank/DDBJ whole genome shotgun (WGS) entry which is preliminary data.</text>
</comment>
<sequence>MTAGIIAATALITATTIDDAVWLIPYCSSPQLPTSTKVVHALTFILTLETLSVLCVIAAEVFKDFLLKVGGTKVDPSFVLGLSGAIICYCIAGFLYVKKLMKRRRRAMAAKKAAEVEEEKQKQNEDENDEETALLEKKDEVSETAQIEGDVANDDSSSSSDDSSTEGRDIPTKPSIRMVATLTALGALDEISYFPALVVGKVFSGEELLVGTLGATVIILLIVLLFLSKMKRLVDFLDSIPLYGIVVDGLAFLGLSLTQKSEQGNPNSITHQTSFDYNLVQDREYKFLFSTNDDGWLGGGGEPGPPRSYKLAAKDSSHVEIMRIGTYRPEWGGLKVEDVVTAIETGKILIPQIEVVPTAVVANADHPPELEIRFDMDPATPDFDDLDSELPVNWQLRFIHNQLFKLFQFPSRFCPGAFHSTILRKAEFRSREHEKAYFDMCDKVVQQWRADGPKPLNDGGWDINGDRLQNPNPNGYNSGLYLFTDRNNITHYFPPNFLPPYTGEKRAIILNFLQEEWDEKTLSWKHVGNTVEKALEMIRKRKDFA</sequence>
<feature type="compositionally biased region" description="Basic and acidic residues" evidence="1">
    <location>
        <begin position="114"/>
        <end position="125"/>
    </location>
</feature>
<dbReference type="AlphaFoldDB" id="A0AAD3CMX4"/>
<evidence type="ECO:0000313" key="4">
    <source>
        <dbReference type="Proteomes" id="UP001054902"/>
    </source>
</evidence>
<feature type="transmembrane region" description="Helical" evidence="2">
    <location>
        <begin position="38"/>
        <end position="59"/>
    </location>
</feature>
<accession>A0AAD3CMX4</accession>
<feature type="region of interest" description="Disordered" evidence="1">
    <location>
        <begin position="114"/>
        <end position="171"/>
    </location>
</feature>
<dbReference type="Proteomes" id="UP001054902">
    <property type="component" value="Unassembled WGS sequence"/>
</dbReference>
<evidence type="ECO:0000256" key="2">
    <source>
        <dbReference type="SAM" id="Phobius"/>
    </source>
</evidence>
<proteinExistence type="predicted"/>
<keyword evidence="4" id="KW-1185">Reference proteome</keyword>